<organism evidence="2 3">
    <name type="scientific">Haloarchaeobius litoreus</name>
    <dbReference type="NCBI Taxonomy" id="755306"/>
    <lineage>
        <taxon>Archaea</taxon>
        <taxon>Methanobacteriati</taxon>
        <taxon>Methanobacteriota</taxon>
        <taxon>Stenosarchaea group</taxon>
        <taxon>Halobacteria</taxon>
        <taxon>Halobacteriales</taxon>
        <taxon>Halorubellaceae</taxon>
        <taxon>Haloarchaeobius</taxon>
    </lineage>
</organism>
<dbReference type="AlphaFoldDB" id="A0ABD6DKY2"/>
<protein>
    <recommendedName>
        <fullName evidence="4">Halo transducer protein</fullName>
    </recommendedName>
</protein>
<gene>
    <name evidence="2" type="ORF">ACFSBL_13530</name>
</gene>
<keyword evidence="3" id="KW-1185">Reference proteome</keyword>
<evidence type="ECO:0008006" key="4">
    <source>
        <dbReference type="Google" id="ProtNLM"/>
    </source>
</evidence>
<feature type="coiled-coil region" evidence="1">
    <location>
        <begin position="1"/>
        <end position="50"/>
    </location>
</feature>
<evidence type="ECO:0000313" key="3">
    <source>
        <dbReference type="Proteomes" id="UP001597034"/>
    </source>
</evidence>
<dbReference type="RefSeq" id="WP_256401213.1">
    <property type="nucleotide sequence ID" value="NZ_JANHJR010000003.1"/>
</dbReference>
<keyword evidence="1" id="KW-0175">Coiled coil</keyword>
<reference evidence="2 3" key="1">
    <citation type="journal article" date="2019" name="Int. J. Syst. Evol. Microbiol.">
        <title>The Global Catalogue of Microorganisms (GCM) 10K type strain sequencing project: providing services to taxonomists for standard genome sequencing and annotation.</title>
        <authorList>
            <consortium name="The Broad Institute Genomics Platform"/>
            <consortium name="The Broad Institute Genome Sequencing Center for Infectious Disease"/>
            <person name="Wu L."/>
            <person name="Ma J."/>
        </authorList>
    </citation>
    <scope>NUCLEOTIDE SEQUENCE [LARGE SCALE GENOMIC DNA]</scope>
    <source>
        <strain evidence="2 3">CGMCC 1.10390</strain>
    </source>
</reference>
<comment type="caution">
    <text evidence="2">The sequence shown here is derived from an EMBL/GenBank/DDBJ whole genome shotgun (WGS) entry which is preliminary data.</text>
</comment>
<dbReference type="EMBL" id="JBHUDO010000003">
    <property type="protein sequence ID" value="MFD1646706.1"/>
    <property type="molecule type" value="Genomic_DNA"/>
</dbReference>
<proteinExistence type="predicted"/>
<dbReference type="InterPro" id="IPR055542">
    <property type="entry name" value="DUF7118"/>
</dbReference>
<evidence type="ECO:0000256" key="1">
    <source>
        <dbReference type="SAM" id="Coils"/>
    </source>
</evidence>
<name>A0ABD6DKY2_9EURY</name>
<accession>A0ABD6DKY2</accession>
<feature type="coiled-coil region" evidence="1">
    <location>
        <begin position="111"/>
        <end position="152"/>
    </location>
</feature>
<evidence type="ECO:0000313" key="2">
    <source>
        <dbReference type="EMBL" id="MFD1646706.1"/>
    </source>
</evidence>
<sequence length="367" mass="41227">MSEAVERLRRAREAVESAVAAVERHGRDELETVESASDSATKLLDQYEDTATGTGDFQSFVKFQDEFATTVEELPDDLPRRDAFEEALDAVDQRRLSESDFAAARTVLGPATELVDVLEREREARAELREAEREAKRRLQALDDAIAEHERLLELGDADLDAPVEKLRDPLERYDEAIVAAFTDYRTDVSARELLEFASSAAHYPLVDVQAPPADLVEYVESHEAGTETVPRLLELADYSRSKLDHYVEDATALKRAVATRQTYLDRLDGSALQLEWPPGPAAELRRRCEERITLVSRVAGEDVVATLRTVRELTWDDEYERLWTAAVALDELDAEGRERLASGSVADELAELRAERESLREALGDR</sequence>
<dbReference type="Pfam" id="PF23432">
    <property type="entry name" value="DUF7118"/>
    <property type="match status" value="1"/>
</dbReference>
<dbReference type="Proteomes" id="UP001597034">
    <property type="component" value="Unassembled WGS sequence"/>
</dbReference>